<accession>A0AA35UQK8</accession>
<dbReference type="EMBL" id="CATKSH010000025">
    <property type="protein sequence ID" value="CAI9121867.1"/>
    <property type="molecule type" value="Genomic_DNA"/>
</dbReference>
<reference evidence="1" key="1">
    <citation type="submission" date="2023-03" db="EMBL/GenBank/DDBJ databases">
        <authorList>
            <person name="Cleenwerck I."/>
        </authorList>
    </citation>
    <scope>NUCLEOTIDE SEQUENCE</scope>
    <source>
        <strain evidence="1">LMG 32879</strain>
    </source>
</reference>
<sequence length="133" mass="15898">MSNNIISGYPFNARNLSVRKVVNIIKNEIKEKFCEFDIRVRFCKNTITIYYACADKDVAELDYALWCSFDYLTYDYMDPETDFHYQKYHWLSPDNKIYSAFTDFDIDESSICKPDPNYELVSLDSKYVLFCRF</sequence>
<keyword evidence="2" id="KW-1185">Reference proteome</keyword>
<comment type="caution">
    <text evidence="1">The sequence shown here is derived from an EMBL/GenBank/DDBJ whole genome shotgun (WGS) entry which is preliminary data.</text>
</comment>
<evidence type="ECO:0000313" key="2">
    <source>
        <dbReference type="Proteomes" id="UP001176960"/>
    </source>
</evidence>
<dbReference type="Proteomes" id="UP001176960">
    <property type="component" value="Unassembled WGS sequence"/>
</dbReference>
<evidence type="ECO:0000313" key="1">
    <source>
        <dbReference type="EMBL" id="CAI9121867.1"/>
    </source>
</evidence>
<proteinExistence type="predicted"/>
<name>A0AA35UQK8_9PROT</name>
<dbReference type="AlphaFoldDB" id="A0AA35UQK8"/>
<protein>
    <submittedName>
        <fullName evidence="1">Uncharacterized protein</fullName>
    </submittedName>
</protein>
<dbReference type="RefSeq" id="WP_289843765.1">
    <property type="nucleotide sequence ID" value="NZ_CATKSH010000025.1"/>
</dbReference>
<organism evidence="1 2">
    <name type="scientific">Brytella acorum</name>
    <dbReference type="NCBI Taxonomy" id="2959299"/>
    <lineage>
        <taxon>Bacteria</taxon>
        <taxon>Pseudomonadati</taxon>
        <taxon>Pseudomonadota</taxon>
        <taxon>Alphaproteobacteria</taxon>
        <taxon>Acetobacterales</taxon>
        <taxon>Acetobacteraceae</taxon>
        <taxon>Brytella</taxon>
    </lineage>
</organism>
<gene>
    <name evidence="1" type="ORF">LMG32879_002722</name>
</gene>